<feature type="chain" id="PRO_5041959788" description="DUF6830 domain-containing protein" evidence="1">
    <location>
        <begin position="24"/>
        <end position="271"/>
    </location>
</feature>
<comment type="caution">
    <text evidence="3">The sequence shown here is derived from an EMBL/GenBank/DDBJ whole genome shotgun (WGS) entry which is preliminary data.</text>
</comment>
<dbReference type="Proteomes" id="UP001218188">
    <property type="component" value="Unassembled WGS sequence"/>
</dbReference>
<protein>
    <recommendedName>
        <fullName evidence="2">DUF6830 domain-containing protein</fullName>
    </recommendedName>
</protein>
<dbReference type="Pfam" id="PF20722">
    <property type="entry name" value="DUF6830"/>
    <property type="match status" value="2"/>
</dbReference>
<keyword evidence="4" id="KW-1185">Reference proteome</keyword>
<evidence type="ECO:0000313" key="4">
    <source>
        <dbReference type="Proteomes" id="UP001218188"/>
    </source>
</evidence>
<proteinExistence type="predicted"/>
<dbReference type="InterPro" id="IPR049233">
    <property type="entry name" value="DUF6830"/>
</dbReference>
<feature type="signal peptide" evidence="1">
    <location>
        <begin position="1"/>
        <end position="23"/>
    </location>
</feature>
<evidence type="ECO:0000256" key="1">
    <source>
        <dbReference type="SAM" id="SignalP"/>
    </source>
</evidence>
<name>A0AAD6S303_9AGAR</name>
<keyword evidence="1" id="KW-0732">Signal</keyword>
<evidence type="ECO:0000313" key="3">
    <source>
        <dbReference type="EMBL" id="KAJ7017967.1"/>
    </source>
</evidence>
<evidence type="ECO:0000259" key="2">
    <source>
        <dbReference type="Pfam" id="PF20722"/>
    </source>
</evidence>
<accession>A0AAD6S303</accession>
<gene>
    <name evidence="3" type="ORF">C8F04DRAFT_1199649</name>
</gene>
<feature type="domain" description="DUF6830" evidence="2">
    <location>
        <begin position="127"/>
        <end position="189"/>
    </location>
</feature>
<sequence>MPLFGPPHVHCCLLSSCCFASWAQPLLAPMVFLFSGQQTLRSMLISQKSKCPLQNSNNQGYEAQICRHLDRRDKCDLFDLATSIETAGVDLGGGNLDEELGDDPDFLEEHEQHPLVASLSPGRKRVDYFTYSSALLAGKYPKTPTPFRTFISVDGRTAFHLNRDHVGCRVTVEDASTRFCLPDLKDTLLTSYSVGPQQLLEPETVNAEPPKGAWQSGRGDPVLVNIDDDYHWPRSGLAGHAICQLKLIFRVIPQSDCVAPAGTEQFLAYIQ</sequence>
<organism evidence="3 4">
    <name type="scientific">Mycena alexandri</name>
    <dbReference type="NCBI Taxonomy" id="1745969"/>
    <lineage>
        <taxon>Eukaryota</taxon>
        <taxon>Fungi</taxon>
        <taxon>Dikarya</taxon>
        <taxon>Basidiomycota</taxon>
        <taxon>Agaricomycotina</taxon>
        <taxon>Agaricomycetes</taxon>
        <taxon>Agaricomycetidae</taxon>
        <taxon>Agaricales</taxon>
        <taxon>Marasmiineae</taxon>
        <taxon>Mycenaceae</taxon>
        <taxon>Mycena</taxon>
    </lineage>
</organism>
<feature type="domain" description="DUF6830" evidence="2">
    <location>
        <begin position="196"/>
        <end position="244"/>
    </location>
</feature>
<reference evidence="3" key="1">
    <citation type="submission" date="2023-03" db="EMBL/GenBank/DDBJ databases">
        <title>Massive genome expansion in bonnet fungi (Mycena s.s.) driven by repeated elements and novel gene families across ecological guilds.</title>
        <authorList>
            <consortium name="Lawrence Berkeley National Laboratory"/>
            <person name="Harder C.B."/>
            <person name="Miyauchi S."/>
            <person name="Viragh M."/>
            <person name="Kuo A."/>
            <person name="Thoen E."/>
            <person name="Andreopoulos B."/>
            <person name="Lu D."/>
            <person name="Skrede I."/>
            <person name="Drula E."/>
            <person name="Henrissat B."/>
            <person name="Morin E."/>
            <person name="Kohler A."/>
            <person name="Barry K."/>
            <person name="LaButti K."/>
            <person name="Morin E."/>
            <person name="Salamov A."/>
            <person name="Lipzen A."/>
            <person name="Mereny Z."/>
            <person name="Hegedus B."/>
            <person name="Baldrian P."/>
            <person name="Stursova M."/>
            <person name="Weitz H."/>
            <person name="Taylor A."/>
            <person name="Grigoriev I.V."/>
            <person name="Nagy L.G."/>
            <person name="Martin F."/>
            <person name="Kauserud H."/>
        </authorList>
    </citation>
    <scope>NUCLEOTIDE SEQUENCE</scope>
    <source>
        <strain evidence="3">CBHHK200</strain>
    </source>
</reference>
<dbReference type="EMBL" id="JARJCM010000368">
    <property type="protein sequence ID" value="KAJ7017967.1"/>
    <property type="molecule type" value="Genomic_DNA"/>
</dbReference>
<dbReference type="AlphaFoldDB" id="A0AAD6S303"/>